<dbReference type="EMBL" id="CP016174">
    <property type="protein sequence ID" value="ANN15815.1"/>
    <property type="molecule type" value="Genomic_DNA"/>
</dbReference>
<proteinExistence type="predicted"/>
<accession>A0A193BUF5</accession>
<reference evidence="1 2" key="1">
    <citation type="journal article" date="2015" name="Genome Announc.">
        <title>Draft Genome Sequence of Norvancomycin-Producing Strain Amycolatopsis orientalis CPCC200066.</title>
        <authorList>
            <person name="Lei X."/>
            <person name="Yuan F."/>
            <person name="Shi Y."/>
            <person name="Li X."/>
            <person name="Wang L."/>
            <person name="Hong B."/>
        </authorList>
    </citation>
    <scope>NUCLEOTIDE SEQUENCE [LARGE SCALE GENOMIC DNA]</scope>
    <source>
        <strain evidence="1 2">B-37</strain>
    </source>
</reference>
<dbReference type="KEGG" id="aori:SD37_09230"/>
<dbReference type="RefSeq" id="WP_044852696.1">
    <property type="nucleotide sequence ID" value="NZ_CP016174.1"/>
</dbReference>
<gene>
    <name evidence="1" type="ORF">SD37_09230</name>
</gene>
<sequence>MSVTSSPLTALQRQLTHPKSRLRFDAALRSWSAQDPALADAGTHERLSEVLATRDYVRHDEVLYALLQRSALAGDEGVVAGEVVLDAMLPAVPGIVGRVIRASRAAIGTFGARRGVTGAGVSANEAKTDVQAGVIGHLWEQIRCYPLQRRHHVAANLVFDTQSATLRALGVDVRQAAADVVTMDHVAVHQPPADKDASEELLELLSWAAEQQWLDEEEAAILAARYFGEQMGRDGVATDRQLGTLFGVSQPTATRRRTRALGALAEAGREWQRAGQA</sequence>
<evidence type="ECO:0000313" key="2">
    <source>
        <dbReference type="Proteomes" id="UP000093695"/>
    </source>
</evidence>
<dbReference type="STRING" id="31958.SD37_09230"/>
<dbReference type="AlphaFoldDB" id="A0A193BUF5"/>
<organism evidence="1 2">
    <name type="scientific">Amycolatopsis orientalis</name>
    <name type="common">Nocardia orientalis</name>
    <dbReference type="NCBI Taxonomy" id="31958"/>
    <lineage>
        <taxon>Bacteria</taxon>
        <taxon>Bacillati</taxon>
        <taxon>Actinomycetota</taxon>
        <taxon>Actinomycetes</taxon>
        <taxon>Pseudonocardiales</taxon>
        <taxon>Pseudonocardiaceae</taxon>
        <taxon>Amycolatopsis</taxon>
    </lineage>
</organism>
<evidence type="ECO:0000313" key="1">
    <source>
        <dbReference type="EMBL" id="ANN15815.1"/>
    </source>
</evidence>
<keyword evidence="2" id="KW-1185">Reference proteome</keyword>
<name>A0A193BUF5_AMYOR</name>
<dbReference type="Proteomes" id="UP000093695">
    <property type="component" value="Chromosome"/>
</dbReference>
<protein>
    <submittedName>
        <fullName evidence="1">Uncharacterized protein</fullName>
    </submittedName>
</protein>